<dbReference type="Gene3D" id="3.30.1340.30">
    <property type="match status" value="1"/>
</dbReference>
<evidence type="ECO:0000259" key="1">
    <source>
        <dbReference type="Pfam" id="PF04972"/>
    </source>
</evidence>
<sequence length="62" mass="6920">MNAADIGVSVENVVTLEGRGHLWRERQNAEPAAWSVRGVTRVEDHLCWREFNSPTTPASITT</sequence>
<accession>A0ABT3YN14</accession>
<evidence type="ECO:0000313" key="3">
    <source>
        <dbReference type="Proteomes" id="UP001207830"/>
    </source>
</evidence>
<dbReference type="Proteomes" id="UP001207830">
    <property type="component" value="Unassembled WGS sequence"/>
</dbReference>
<comment type="caution">
    <text evidence="2">The sequence shown here is derived from an EMBL/GenBank/DDBJ whole genome shotgun (WGS) entry which is preliminary data.</text>
</comment>
<protein>
    <submittedName>
        <fullName evidence="2">BON domain-containing protein</fullName>
    </submittedName>
</protein>
<evidence type="ECO:0000313" key="2">
    <source>
        <dbReference type="EMBL" id="MCY0106880.1"/>
    </source>
</evidence>
<gene>
    <name evidence="2" type="ORF">NQF78_01040</name>
</gene>
<organism evidence="2 3">
    <name type="scientific">Pseudomonas monsensis</name>
    <dbReference type="NCBI Taxonomy" id="2745509"/>
    <lineage>
        <taxon>Bacteria</taxon>
        <taxon>Pseudomonadati</taxon>
        <taxon>Pseudomonadota</taxon>
        <taxon>Gammaproteobacteria</taxon>
        <taxon>Pseudomonadales</taxon>
        <taxon>Pseudomonadaceae</taxon>
        <taxon>Pseudomonas</taxon>
    </lineage>
</organism>
<dbReference type="Pfam" id="PF04972">
    <property type="entry name" value="BON"/>
    <property type="match status" value="1"/>
</dbReference>
<dbReference type="EMBL" id="JANIGP010000001">
    <property type="protein sequence ID" value="MCY0106880.1"/>
    <property type="molecule type" value="Genomic_DNA"/>
</dbReference>
<feature type="domain" description="BON" evidence="1">
    <location>
        <begin position="3"/>
        <end position="49"/>
    </location>
</feature>
<reference evidence="2 3" key="1">
    <citation type="submission" date="2022-07" db="EMBL/GenBank/DDBJ databases">
        <title>Characterization of plant growth promoting rhizobacteria (PGPR) for use as bioinoculants in agriculture.</title>
        <authorList>
            <person name="Hassen A.I."/>
            <person name="Pierneef R."/>
        </authorList>
    </citation>
    <scope>NUCLEOTIDE SEQUENCE [LARGE SCALE GENOMIC DNA]</scope>
    <source>
        <strain evidence="2 3">SARCC-3054</strain>
    </source>
</reference>
<keyword evidence="3" id="KW-1185">Reference proteome</keyword>
<name>A0ABT3YN14_9PSED</name>
<dbReference type="InterPro" id="IPR007055">
    <property type="entry name" value="BON_dom"/>
</dbReference>
<proteinExistence type="predicted"/>